<evidence type="ECO:0000256" key="1">
    <source>
        <dbReference type="ARBA" id="ARBA00004123"/>
    </source>
</evidence>
<comment type="subcellular location">
    <subcellularLocation>
        <location evidence="1">Nucleus</location>
    </subcellularLocation>
</comment>
<proteinExistence type="inferred from homology"/>
<protein>
    <submittedName>
        <fullName evidence="7">G-patch domain-containing protein</fullName>
    </submittedName>
</protein>
<evidence type="ECO:0000313" key="7">
    <source>
        <dbReference type="WBParaSite" id="MBELARI_LOCUS5524"/>
    </source>
</evidence>
<dbReference type="AlphaFoldDB" id="A0AAF3FHG9"/>
<dbReference type="Gene3D" id="2.30.30.30">
    <property type="match status" value="1"/>
</dbReference>
<dbReference type="Pfam" id="PF12656">
    <property type="entry name" value="G-patch_2"/>
    <property type="match status" value="1"/>
</dbReference>
<sequence length="454" mass="51938">MDPEASSNNKISFGVKKKVETKIETSSSVIQQEFDHSDEETENVAKKRKFTHLENGIITLDDEDMPSKKSKNNFVIPLVQEMDWRVARLKEMEKNGTISEEDRARLALLTEGEMTSTVVSTSTTTTEEISLVVEGTSTSIEDADYNAIPIESFGLAILRGCGWKDGEGIGKNPQVVRMRITQQRPKGLGLGAKPPKIDKVVKTKEEEEELSGELKQGSLVKIVLGKYTGKYGTVEGRDDDNSSCYVRLSIGRDIVRVSLFGVTKVTKKEYSANAHVLNRENYEIEAKRLEREREAQKAKNGDKKREDRTTKDCDYKDKTYRSFDDDKSIDKKEVWARPDLVVRFINDDYKKGRYMEQKMVIVDVADMKNLTLEDNEKKHHYQIKQSWIETVVPRDIGEKVMIVRGKNKGEIAVVEERDKKREMLALRLLSTDEIQKVSFDDACYWRPSLHYQSD</sequence>
<dbReference type="GO" id="GO:0005681">
    <property type="term" value="C:spliceosomal complex"/>
    <property type="evidence" value="ECO:0007669"/>
    <property type="project" value="TreeGrafter"/>
</dbReference>
<keyword evidence="3" id="KW-0539">Nucleus</keyword>
<evidence type="ECO:0000256" key="2">
    <source>
        <dbReference type="ARBA" id="ARBA00010966"/>
    </source>
</evidence>
<dbReference type="PROSITE" id="PS50174">
    <property type="entry name" value="G_PATCH"/>
    <property type="match status" value="1"/>
</dbReference>
<evidence type="ECO:0000259" key="5">
    <source>
        <dbReference type="PROSITE" id="PS50174"/>
    </source>
</evidence>
<dbReference type="SMART" id="SM00443">
    <property type="entry name" value="G_patch"/>
    <property type="match status" value="1"/>
</dbReference>
<accession>A0AAF3FHG9</accession>
<comment type="similarity">
    <text evidence="2">Belongs to the MOS2 family.</text>
</comment>
<dbReference type="PANTHER" id="PTHR15818">
    <property type="entry name" value="G PATCH AND KOW-CONTAINING"/>
    <property type="match status" value="1"/>
</dbReference>
<dbReference type="InterPro" id="IPR000467">
    <property type="entry name" value="G_patch_dom"/>
</dbReference>
<dbReference type="GO" id="GO:0003676">
    <property type="term" value="F:nucleic acid binding"/>
    <property type="evidence" value="ECO:0007669"/>
    <property type="project" value="InterPro"/>
</dbReference>
<dbReference type="Proteomes" id="UP000887575">
    <property type="component" value="Unassembled WGS sequence"/>
</dbReference>
<dbReference type="Pfam" id="PF25088">
    <property type="entry name" value="GPKOW_C"/>
    <property type="match status" value="1"/>
</dbReference>
<keyword evidence="4" id="KW-0175">Coiled coil</keyword>
<feature type="coiled-coil region" evidence="4">
    <location>
        <begin position="272"/>
        <end position="306"/>
    </location>
</feature>
<reference evidence="7" key="1">
    <citation type="submission" date="2024-02" db="UniProtKB">
        <authorList>
            <consortium name="WormBaseParasite"/>
        </authorList>
    </citation>
    <scope>IDENTIFICATION</scope>
</reference>
<dbReference type="GO" id="GO:0000398">
    <property type="term" value="P:mRNA splicing, via spliceosome"/>
    <property type="evidence" value="ECO:0007669"/>
    <property type="project" value="InterPro"/>
</dbReference>
<feature type="domain" description="G-patch" evidence="5">
    <location>
        <begin position="150"/>
        <end position="174"/>
    </location>
</feature>
<dbReference type="PANTHER" id="PTHR15818:SF2">
    <property type="entry name" value="G-PATCH DOMAIN AND KOW MOTIFS-CONTAINING PROTEIN"/>
    <property type="match status" value="1"/>
</dbReference>
<evidence type="ECO:0000256" key="3">
    <source>
        <dbReference type="ARBA" id="ARBA00023242"/>
    </source>
</evidence>
<dbReference type="SMART" id="SM00739">
    <property type="entry name" value="KOW"/>
    <property type="match status" value="2"/>
</dbReference>
<evidence type="ECO:0000256" key="4">
    <source>
        <dbReference type="SAM" id="Coils"/>
    </source>
</evidence>
<dbReference type="InterPro" id="IPR005824">
    <property type="entry name" value="KOW"/>
</dbReference>
<keyword evidence="6" id="KW-1185">Reference proteome</keyword>
<name>A0AAF3FHG9_9BILA</name>
<evidence type="ECO:0000313" key="6">
    <source>
        <dbReference type="Proteomes" id="UP000887575"/>
    </source>
</evidence>
<dbReference type="InterPro" id="IPR045166">
    <property type="entry name" value="Spp2-like"/>
</dbReference>
<dbReference type="InterPro" id="IPR014722">
    <property type="entry name" value="Rib_uL2_dom2"/>
</dbReference>
<organism evidence="6 7">
    <name type="scientific">Mesorhabditis belari</name>
    <dbReference type="NCBI Taxonomy" id="2138241"/>
    <lineage>
        <taxon>Eukaryota</taxon>
        <taxon>Metazoa</taxon>
        <taxon>Ecdysozoa</taxon>
        <taxon>Nematoda</taxon>
        <taxon>Chromadorea</taxon>
        <taxon>Rhabditida</taxon>
        <taxon>Rhabditina</taxon>
        <taxon>Rhabditomorpha</taxon>
        <taxon>Rhabditoidea</taxon>
        <taxon>Rhabditidae</taxon>
        <taxon>Mesorhabditinae</taxon>
        <taxon>Mesorhabditis</taxon>
    </lineage>
</organism>
<dbReference type="WBParaSite" id="MBELARI_LOCUS5524">
    <property type="protein sequence ID" value="MBELARI_LOCUS5524"/>
    <property type="gene ID" value="MBELARI_LOCUS5524"/>
</dbReference>
<dbReference type="InterPro" id="IPR026822">
    <property type="entry name" value="Spp2/MOS2_G-patch"/>
</dbReference>